<dbReference type="Proteomes" id="UP001431783">
    <property type="component" value="Unassembled WGS sequence"/>
</dbReference>
<protein>
    <submittedName>
        <fullName evidence="1">Uncharacterized protein</fullName>
    </submittedName>
</protein>
<comment type="caution">
    <text evidence="1">The sequence shown here is derived from an EMBL/GenBank/DDBJ whole genome shotgun (WGS) entry which is preliminary data.</text>
</comment>
<accession>A0AAW1UDD0</accession>
<sequence length="156" mass="17937">MVLANSDWLSRLTKVFAVYSSFFRDSSNLADCSPTGPQCSLISSRFEQLSSQNAHNNIYHTISHAFNDIHPFSYHCTHNTPENAIVQPYDAISQYATLHPSYNHRNIGRWNHADDPLFNKGPYWNAFPFQSSTIDPQTILETDEVISNYYYIENPQ</sequence>
<proteinExistence type="predicted"/>
<evidence type="ECO:0000313" key="1">
    <source>
        <dbReference type="EMBL" id="KAK9880540.1"/>
    </source>
</evidence>
<dbReference type="EMBL" id="JARQZJ010000065">
    <property type="protein sequence ID" value="KAK9880540.1"/>
    <property type="molecule type" value="Genomic_DNA"/>
</dbReference>
<evidence type="ECO:0000313" key="2">
    <source>
        <dbReference type="Proteomes" id="UP001431783"/>
    </source>
</evidence>
<dbReference type="AlphaFoldDB" id="A0AAW1UDD0"/>
<keyword evidence="2" id="KW-1185">Reference proteome</keyword>
<name>A0AAW1UDD0_9CUCU</name>
<reference evidence="1 2" key="1">
    <citation type="submission" date="2023-03" db="EMBL/GenBank/DDBJ databases">
        <title>Genome insight into feeding habits of ladybird beetles.</title>
        <authorList>
            <person name="Li H.-S."/>
            <person name="Huang Y.-H."/>
            <person name="Pang H."/>
        </authorList>
    </citation>
    <scope>NUCLEOTIDE SEQUENCE [LARGE SCALE GENOMIC DNA]</scope>
    <source>
        <strain evidence="1">SYSU_2023b</strain>
        <tissue evidence="1">Whole body</tissue>
    </source>
</reference>
<organism evidence="1 2">
    <name type="scientific">Henosepilachna vigintioctopunctata</name>
    <dbReference type="NCBI Taxonomy" id="420089"/>
    <lineage>
        <taxon>Eukaryota</taxon>
        <taxon>Metazoa</taxon>
        <taxon>Ecdysozoa</taxon>
        <taxon>Arthropoda</taxon>
        <taxon>Hexapoda</taxon>
        <taxon>Insecta</taxon>
        <taxon>Pterygota</taxon>
        <taxon>Neoptera</taxon>
        <taxon>Endopterygota</taxon>
        <taxon>Coleoptera</taxon>
        <taxon>Polyphaga</taxon>
        <taxon>Cucujiformia</taxon>
        <taxon>Coccinelloidea</taxon>
        <taxon>Coccinellidae</taxon>
        <taxon>Epilachninae</taxon>
        <taxon>Epilachnini</taxon>
        <taxon>Henosepilachna</taxon>
    </lineage>
</organism>
<gene>
    <name evidence="1" type="ORF">WA026_011777</name>
</gene>